<evidence type="ECO:0000256" key="3">
    <source>
        <dbReference type="ARBA" id="ARBA00023004"/>
    </source>
</evidence>
<dbReference type="RefSeq" id="WP_181018551.1">
    <property type="nucleotide sequence ID" value="NZ_BBNO01000002.1"/>
</dbReference>
<dbReference type="GO" id="GO:0016491">
    <property type="term" value="F:oxidoreductase activity"/>
    <property type="evidence" value="ECO:0007669"/>
    <property type="project" value="UniProtKB-KW"/>
</dbReference>
<dbReference type="PANTHER" id="PTHR10696">
    <property type="entry name" value="GAMMA-BUTYROBETAINE HYDROXYLASE-RELATED"/>
    <property type="match status" value="1"/>
</dbReference>
<feature type="domain" description="TauD/TfdA-like" evidence="5">
    <location>
        <begin position="39"/>
        <end position="312"/>
    </location>
</feature>
<evidence type="ECO:0000313" key="6">
    <source>
        <dbReference type="EMBL" id="GAO06896.1"/>
    </source>
</evidence>
<gene>
    <name evidence="6" type="ORF">TPA0598_02_01340</name>
</gene>
<dbReference type="Proteomes" id="UP000048965">
    <property type="component" value="Unassembled WGS sequence"/>
</dbReference>
<evidence type="ECO:0000313" key="7">
    <source>
        <dbReference type="Proteomes" id="UP000048965"/>
    </source>
</evidence>
<evidence type="ECO:0000259" key="5">
    <source>
        <dbReference type="Pfam" id="PF02668"/>
    </source>
</evidence>
<dbReference type="SUPFAM" id="SSF51197">
    <property type="entry name" value="Clavaminate synthase-like"/>
    <property type="match status" value="1"/>
</dbReference>
<comment type="caution">
    <text evidence="6">The sequence shown here is derived from an EMBL/GenBank/DDBJ whole genome shotgun (WGS) entry which is preliminary data.</text>
</comment>
<dbReference type="GO" id="GO:0017000">
    <property type="term" value="P:antibiotic biosynthetic process"/>
    <property type="evidence" value="ECO:0007669"/>
    <property type="project" value="UniProtKB-KW"/>
</dbReference>
<evidence type="ECO:0000256" key="4">
    <source>
        <dbReference type="ARBA" id="ARBA00023194"/>
    </source>
</evidence>
<proteinExistence type="predicted"/>
<organism evidence="6 7">
    <name type="scientific">Streptomyces lydicamycinicus</name>
    <dbReference type="NCBI Taxonomy" id="1546107"/>
    <lineage>
        <taxon>Bacteria</taxon>
        <taxon>Bacillati</taxon>
        <taxon>Actinomycetota</taxon>
        <taxon>Actinomycetes</taxon>
        <taxon>Kitasatosporales</taxon>
        <taxon>Streptomycetaceae</taxon>
        <taxon>Streptomyces</taxon>
    </lineage>
</organism>
<reference evidence="6 7" key="2">
    <citation type="journal article" date="2015" name="Stand. Genomic Sci.">
        <title>Draft genome sequence of marine-derived Streptomyces sp. TP-A0598, a producer of anti-MRSA antibiotic lydicamycins.</title>
        <authorList>
            <person name="Komaki H."/>
            <person name="Ichikawa N."/>
            <person name="Hosoyama A."/>
            <person name="Fujita N."/>
            <person name="Igarashi Y."/>
        </authorList>
    </citation>
    <scope>NUCLEOTIDE SEQUENCE [LARGE SCALE GENOMIC DNA]</scope>
    <source>
        <strain evidence="6 7">NBRC 110027</strain>
    </source>
</reference>
<dbReference type="InterPro" id="IPR003819">
    <property type="entry name" value="TauD/TfdA-like"/>
</dbReference>
<dbReference type="InterPro" id="IPR050411">
    <property type="entry name" value="AlphaKG_dependent_hydroxylases"/>
</dbReference>
<dbReference type="AlphaFoldDB" id="A0A0P4R314"/>
<protein>
    <submittedName>
        <fullName evidence="6">Putative aspartyl beta-hydroxylase</fullName>
    </submittedName>
</protein>
<keyword evidence="7" id="KW-1185">Reference proteome</keyword>
<evidence type="ECO:0000256" key="2">
    <source>
        <dbReference type="ARBA" id="ARBA00023002"/>
    </source>
</evidence>
<keyword evidence="2" id="KW-0560">Oxidoreductase</keyword>
<comment type="cofactor">
    <cofactor evidence="1">
        <name>Fe(2+)</name>
        <dbReference type="ChEBI" id="CHEBI:29033"/>
    </cofactor>
</comment>
<keyword evidence="4" id="KW-0045">Antibiotic biosynthesis</keyword>
<dbReference type="EMBL" id="BBNO01000002">
    <property type="protein sequence ID" value="GAO06896.1"/>
    <property type="molecule type" value="Genomic_DNA"/>
</dbReference>
<keyword evidence="3" id="KW-0408">Iron</keyword>
<name>A0A0P4R314_9ACTN</name>
<sequence length="331" mass="35703">MTATFDGPAVPETLGEGAELLLGEGRTPVLRLTGPDLPDGTVRDLLARHGALLVRGLGLAAPADLGRAARALGVTPMTEREGFTGRTDFGDGVYGASEWPADEPMCMHHERSYGDEVPGIALFGCLTAPRSGGATAVADARTVLAALPDGLVERFARDGWRLARNYRDIGVSWSESFGTEDPGQVDAYCRAHALDHEWLPDGSLRTVQHRAAVVRHPATGERLWFNQIAFLNELTMDPAVREYLVSLYGPDALPFTTFHGDGEPVPAQVVETINEAYTAATVREPWQAGDLLVVDNLRMAHSREAYEGDREIVALFGDPVRLDGHVLPSAT</sequence>
<evidence type="ECO:0000256" key="1">
    <source>
        <dbReference type="ARBA" id="ARBA00001954"/>
    </source>
</evidence>
<dbReference type="Pfam" id="PF02668">
    <property type="entry name" value="TauD"/>
    <property type="match status" value="1"/>
</dbReference>
<dbReference type="PANTHER" id="PTHR10696:SF56">
    <property type="entry name" value="TAUD_TFDA-LIKE DOMAIN-CONTAINING PROTEIN"/>
    <property type="match status" value="1"/>
</dbReference>
<accession>A0A0P4R314</accession>
<reference evidence="7" key="1">
    <citation type="submission" date="2014-09" db="EMBL/GenBank/DDBJ databases">
        <title>Whole genome shotgun sequence of Streptomyces sp. NBRC 110027.</title>
        <authorList>
            <person name="Komaki H."/>
            <person name="Ichikawa N."/>
            <person name="Katano-Makiyama Y."/>
            <person name="Hosoyama A."/>
            <person name="Hashimoto M."/>
            <person name="Uohara A."/>
            <person name="Kitahashi Y."/>
            <person name="Ohji S."/>
            <person name="Kimura A."/>
            <person name="Yamazoe A."/>
            <person name="Igarashi Y."/>
            <person name="Fujita N."/>
        </authorList>
    </citation>
    <scope>NUCLEOTIDE SEQUENCE [LARGE SCALE GENOMIC DNA]</scope>
    <source>
        <strain evidence="7">NBRC 110027</strain>
    </source>
</reference>
<dbReference type="Gene3D" id="3.60.130.10">
    <property type="entry name" value="Clavaminate synthase-like"/>
    <property type="match status" value="1"/>
</dbReference>
<dbReference type="InterPro" id="IPR042098">
    <property type="entry name" value="TauD-like_sf"/>
</dbReference>